<evidence type="ECO:0000313" key="3">
    <source>
        <dbReference type="Proteomes" id="UP001205906"/>
    </source>
</evidence>
<dbReference type="Pfam" id="PF02567">
    <property type="entry name" value="PhzC-PhzF"/>
    <property type="match status" value="1"/>
</dbReference>
<dbReference type="PIRSF" id="PIRSF016184">
    <property type="entry name" value="PhzC_PhzF"/>
    <property type="match status" value="1"/>
</dbReference>
<comment type="similarity">
    <text evidence="1">Belongs to the PhzF family.</text>
</comment>
<gene>
    <name evidence="2" type="ORF">NGM99_09620</name>
</gene>
<name>A0ABT1C5F3_9HYPH</name>
<sequence length="300" mass="31984">MAKRPYVVLDVFTHEKLAGNPLAVVLDSHGLDTAAMQKIANEFNLSETVFVTERVADGSDAAIRIFTPHFEMPFAGHPTVGSAVALAYGEGMVEPRPFVLGEKIGPVACTVSEVDGAGFAEFELTRLSEPLPLKFRAEDAAQALGLQPEDIAFDDHLLSHWSAGVGYVAVPVASLNALGRARLDPQLWTRLFNDQNNERISAAYVYSRGRSGADFQARMFAAHLGLVEDPATGSAAAAFTGAIAAAEGLTSGEHAFRIAQGVEMGRPSDIRVRIVVENGRVIRAFIGGFAVAVAEGNLFF</sequence>
<dbReference type="SUPFAM" id="SSF54506">
    <property type="entry name" value="Diaminopimelate epimerase-like"/>
    <property type="match status" value="1"/>
</dbReference>
<dbReference type="PANTHER" id="PTHR13774:SF32">
    <property type="entry name" value="ANTISENSE-ENHANCING SEQUENCE 1"/>
    <property type="match status" value="1"/>
</dbReference>
<evidence type="ECO:0000313" key="2">
    <source>
        <dbReference type="EMBL" id="MCO6050049.1"/>
    </source>
</evidence>
<protein>
    <submittedName>
        <fullName evidence="2">PhzF family phenazine biosynthesis protein</fullName>
    </submittedName>
</protein>
<keyword evidence="3" id="KW-1185">Reference proteome</keyword>
<dbReference type="EMBL" id="JAMXQS010000004">
    <property type="protein sequence ID" value="MCO6050049.1"/>
    <property type="molecule type" value="Genomic_DNA"/>
</dbReference>
<reference evidence="2 3" key="1">
    <citation type="submission" date="2022-06" db="EMBL/GenBank/DDBJ databases">
        <title>Mesorhizobium sp. strain RP14 Genome sequencing and assembly.</title>
        <authorList>
            <person name="Kim I."/>
        </authorList>
    </citation>
    <scope>NUCLEOTIDE SEQUENCE [LARGE SCALE GENOMIC DNA]</scope>
    <source>
        <strain evidence="3">RP14(2022)</strain>
    </source>
</reference>
<dbReference type="Gene3D" id="3.10.310.10">
    <property type="entry name" value="Diaminopimelate Epimerase, Chain A, domain 1"/>
    <property type="match status" value="2"/>
</dbReference>
<dbReference type="NCBIfam" id="TIGR00654">
    <property type="entry name" value="PhzF_family"/>
    <property type="match status" value="1"/>
</dbReference>
<proteinExistence type="inferred from homology"/>
<evidence type="ECO:0000256" key="1">
    <source>
        <dbReference type="ARBA" id="ARBA00008270"/>
    </source>
</evidence>
<dbReference type="Proteomes" id="UP001205906">
    <property type="component" value="Unassembled WGS sequence"/>
</dbReference>
<dbReference type="PANTHER" id="PTHR13774">
    <property type="entry name" value="PHENAZINE BIOSYNTHESIS PROTEIN"/>
    <property type="match status" value="1"/>
</dbReference>
<organism evidence="2 3">
    <name type="scientific">Mesorhizobium liriopis</name>
    <dbReference type="NCBI Taxonomy" id="2953882"/>
    <lineage>
        <taxon>Bacteria</taxon>
        <taxon>Pseudomonadati</taxon>
        <taxon>Pseudomonadota</taxon>
        <taxon>Alphaproteobacteria</taxon>
        <taxon>Hyphomicrobiales</taxon>
        <taxon>Phyllobacteriaceae</taxon>
        <taxon>Mesorhizobium</taxon>
    </lineage>
</organism>
<comment type="caution">
    <text evidence="2">The sequence shown here is derived from an EMBL/GenBank/DDBJ whole genome shotgun (WGS) entry which is preliminary data.</text>
</comment>
<dbReference type="InterPro" id="IPR003719">
    <property type="entry name" value="Phenazine_PhzF-like"/>
</dbReference>
<accession>A0ABT1C5F3</accession>